<evidence type="ECO:0000313" key="9">
    <source>
        <dbReference type="EMBL" id="ADD42424.1"/>
    </source>
</evidence>
<feature type="transmembrane region" description="Helical" evidence="8">
    <location>
        <begin position="93"/>
        <end position="114"/>
    </location>
</feature>
<proteinExistence type="inferred from homology"/>
<comment type="similarity">
    <text evidence="2">Belongs to the binding-protein-dependent transport system permease family. FecCD subfamily.</text>
</comment>
<gene>
    <name evidence="9" type="ordered locus">Snas_2748</name>
</gene>
<comment type="subcellular location">
    <subcellularLocation>
        <location evidence="1">Cell membrane</location>
        <topology evidence="1">Multi-pass membrane protein</topology>
    </subcellularLocation>
</comment>
<organism evidence="9 10">
    <name type="scientific">Stackebrandtia nassauensis (strain DSM 44728 / CIP 108903 / NRRL B-16338 / NBRC 102104 / LLR-40K-21)</name>
    <dbReference type="NCBI Taxonomy" id="446470"/>
    <lineage>
        <taxon>Bacteria</taxon>
        <taxon>Bacillati</taxon>
        <taxon>Actinomycetota</taxon>
        <taxon>Actinomycetes</taxon>
        <taxon>Glycomycetales</taxon>
        <taxon>Glycomycetaceae</taxon>
        <taxon>Stackebrandtia</taxon>
    </lineage>
</organism>
<dbReference type="RefSeq" id="WP_013017995.1">
    <property type="nucleotide sequence ID" value="NC_013947.1"/>
</dbReference>
<dbReference type="Proteomes" id="UP000000844">
    <property type="component" value="Chromosome"/>
</dbReference>
<dbReference type="STRING" id="446470.Snas_2748"/>
<evidence type="ECO:0000256" key="3">
    <source>
        <dbReference type="ARBA" id="ARBA00022448"/>
    </source>
</evidence>
<evidence type="ECO:0000256" key="2">
    <source>
        <dbReference type="ARBA" id="ARBA00007935"/>
    </source>
</evidence>
<dbReference type="HOGENOM" id="CLU_013016_1_0_11"/>
<keyword evidence="5 8" id="KW-0812">Transmembrane</keyword>
<feature type="transmembrane region" description="Helical" evidence="8">
    <location>
        <begin position="64"/>
        <end position="81"/>
    </location>
</feature>
<dbReference type="eggNOG" id="COG0609">
    <property type="taxonomic scope" value="Bacteria"/>
</dbReference>
<feature type="transmembrane region" description="Helical" evidence="8">
    <location>
        <begin position="192"/>
        <end position="214"/>
    </location>
</feature>
<keyword evidence="4" id="KW-1003">Cell membrane</keyword>
<keyword evidence="7 8" id="KW-0472">Membrane</keyword>
<keyword evidence="10" id="KW-1185">Reference proteome</keyword>
<protein>
    <submittedName>
        <fullName evidence="9">Transport system permease protein</fullName>
    </submittedName>
</protein>
<name>D3Q7F3_STANL</name>
<dbReference type="PANTHER" id="PTHR30472">
    <property type="entry name" value="FERRIC ENTEROBACTIN TRANSPORT SYSTEM PERMEASE PROTEIN"/>
    <property type="match status" value="1"/>
</dbReference>
<dbReference type="InterPro" id="IPR037294">
    <property type="entry name" value="ABC_BtuC-like"/>
</dbReference>
<evidence type="ECO:0000256" key="1">
    <source>
        <dbReference type="ARBA" id="ARBA00004651"/>
    </source>
</evidence>
<keyword evidence="6 8" id="KW-1133">Transmembrane helix</keyword>
<feature type="transmembrane region" description="Helical" evidence="8">
    <location>
        <begin position="309"/>
        <end position="327"/>
    </location>
</feature>
<dbReference type="Pfam" id="PF01032">
    <property type="entry name" value="FecCD"/>
    <property type="match status" value="1"/>
</dbReference>
<sequence length="335" mass="33933">MKAVSTTARAVRILPVVAALALVCLLSIAMGSKPLSPIAILDALLGDAPAGDAYIVWQLRGSRTLLGLAVGAALGVSGMLIQALTRNPLADPGVLGVTSGAAFAVAVTISLLGLTSVSDYRWAALLGALAVTVLVYLIGSSGRGPIDPARLTLAGVALAAVLQGVVSALLLLDPRAFDIMRGWNAGTIASRGLEVLLPVLPLIGLGILIAAAVSPSLNAVAMGDDVAVALGVPLRTVRVLVVVAVTLLAGGATAAAGPLLFIGLMVPHIARLLVGADQRWIFAYSLLLGPILLLASDVAGRLIMMPGEIPVGILTAFVGAPVLIVLIRRRREVAA</sequence>
<dbReference type="KEGG" id="sna:Snas_2748"/>
<dbReference type="FunFam" id="1.10.3470.10:FF:000001">
    <property type="entry name" value="Vitamin B12 ABC transporter permease BtuC"/>
    <property type="match status" value="1"/>
</dbReference>
<dbReference type="EMBL" id="CP001778">
    <property type="protein sequence ID" value="ADD42424.1"/>
    <property type="molecule type" value="Genomic_DNA"/>
</dbReference>
<evidence type="ECO:0000313" key="10">
    <source>
        <dbReference type="Proteomes" id="UP000000844"/>
    </source>
</evidence>
<reference evidence="9 10" key="1">
    <citation type="journal article" date="2009" name="Stand. Genomic Sci.">
        <title>Complete genome sequence of Stackebrandtia nassauensis type strain (LLR-40K-21).</title>
        <authorList>
            <person name="Munk C."/>
            <person name="Lapidus A."/>
            <person name="Copeland A."/>
            <person name="Jando M."/>
            <person name="Mayilraj S."/>
            <person name="Glavina Del Rio T."/>
            <person name="Nolan M."/>
            <person name="Chen F."/>
            <person name="Lucas S."/>
            <person name="Tice H."/>
            <person name="Cheng J.F."/>
            <person name="Han C."/>
            <person name="Detter J.C."/>
            <person name="Bruce D."/>
            <person name="Goodwin L."/>
            <person name="Chain P."/>
            <person name="Pitluck S."/>
            <person name="Goker M."/>
            <person name="Ovchinikova G."/>
            <person name="Pati A."/>
            <person name="Ivanova N."/>
            <person name="Mavromatis K."/>
            <person name="Chen A."/>
            <person name="Palaniappan K."/>
            <person name="Land M."/>
            <person name="Hauser L."/>
            <person name="Chang Y.J."/>
            <person name="Jeffries C.D."/>
            <person name="Bristow J."/>
            <person name="Eisen J.A."/>
            <person name="Markowitz V."/>
            <person name="Hugenholtz P."/>
            <person name="Kyrpides N.C."/>
            <person name="Klenk H.P."/>
        </authorList>
    </citation>
    <scope>NUCLEOTIDE SEQUENCE [LARGE SCALE GENOMIC DNA]</scope>
    <source>
        <strain evidence="10">DSM 44728 / CIP 108903 / NRRL B-16338 / NBRC 102104 / LLR-40K-21</strain>
    </source>
</reference>
<evidence type="ECO:0000256" key="8">
    <source>
        <dbReference type="SAM" id="Phobius"/>
    </source>
</evidence>
<dbReference type="GO" id="GO:0005886">
    <property type="term" value="C:plasma membrane"/>
    <property type="evidence" value="ECO:0007669"/>
    <property type="project" value="UniProtKB-SubCell"/>
</dbReference>
<dbReference type="AlphaFoldDB" id="D3Q7F3"/>
<dbReference type="InterPro" id="IPR000522">
    <property type="entry name" value="ABC_transptr_permease_BtuC"/>
</dbReference>
<evidence type="ECO:0000256" key="4">
    <source>
        <dbReference type="ARBA" id="ARBA00022475"/>
    </source>
</evidence>
<feature type="transmembrane region" description="Helical" evidence="8">
    <location>
        <begin position="151"/>
        <end position="172"/>
    </location>
</feature>
<dbReference type="CDD" id="cd06550">
    <property type="entry name" value="TM_ABC_iron-siderophores_like"/>
    <property type="match status" value="1"/>
</dbReference>
<keyword evidence="3" id="KW-0813">Transport</keyword>
<dbReference type="SUPFAM" id="SSF81345">
    <property type="entry name" value="ABC transporter involved in vitamin B12 uptake, BtuC"/>
    <property type="match status" value="1"/>
</dbReference>
<accession>D3Q7F3</accession>
<evidence type="ECO:0000256" key="7">
    <source>
        <dbReference type="ARBA" id="ARBA00023136"/>
    </source>
</evidence>
<evidence type="ECO:0000256" key="6">
    <source>
        <dbReference type="ARBA" id="ARBA00022989"/>
    </source>
</evidence>
<feature type="transmembrane region" description="Helical" evidence="8">
    <location>
        <begin position="281"/>
        <end position="303"/>
    </location>
</feature>
<dbReference type="Gene3D" id="1.10.3470.10">
    <property type="entry name" value="ABC transporter involved in vitamin B12 uptake, BtuC"/>
    <property type="match status" value="1"/>
</dbReference>
<evidence type="ECO:0000256" key="5">
    <source>
        <dbReference type="ARBA" id="ARBA00022692"/>
    </source>
</evidence>
<dbReference type="GO" id="GO:0022857">
    <property type="term" value="F:transmembrane transporter activity"/>
    <property type="evidence" value="ECO:0007669"/>
    <property type="project" value="InterPro"/>
</dbReference>
<dbReference type="GO" id="GO:0033214">
    <property type="term" value="P:siderophore-iron import into cell"/>
    <property type="evidence" value="ECO:0007669"/>
    <property type="project" value="TreeGrafter"/>
</dbReference>
<dbReference type="PANTHER" id="PTHR30472:SF1">
    <property type="entry name" value="FE(3+) DICITRATE TRANSPORT SYSTEM PERMEASE PROTEIN FECC-RELATED"/>
    <property type="match status" value="1"/>
</dbReference>
<feature type="transmembrane region" description="Helical" evidence="8">
    <location>
        <begin position="120"/>
        <end position="139"/>
    </location>
</feature>